<evidence type="ECO:0000259" key="4">
    <source>
        <dbReference type="Pfam" id="PF13193"/>
    </source>
</evidence>
<dbReference type="GO" id="GO:0006631">
    <property type="term" value="P:fatty acid metabolic process"/>
    <property type="evidence" value="ECO:0007669"/>
    <property type="project" value="TreeGrafter"/>
</dbReference>
<sequence>MIRFYSGERCLARTEMEDFARRAASGLADMSIGRGAAVALLMVNELEMIACTQALATLGAYSVPINWRSTVDEVAYIVADAEVSAIVVHDALLPVALEAAKGRIPVISVPLPQATAESLALAAAPASADVIGWDDWIAAQSPWAGKPEPARPAIIYTSGTTGKPKGVVREAHASDAAKLAQARQQAFLWGAEDGMRTLLLAPLYHAAPAAYLRSALGAMKTDGEVHLTPRFDPETVLRIIQDARISHMWMVPTMFIRLLQLPADVRARYDVSSLRNVVHSAAPCPVDVKLKMIEWFGPVVNEFYGSTETGPLTYVTSPEYLARPGTAGRVIDGCTIAILDDDGNLLPPGTDGEIAGTNSAFANFTYRNRQGDRDSLNTGGLIRSGDIGCIDDDGYLFVKDRKKDMVISGGSNIYPAEIESVLLALSNIADGAVFGVPHPVYGESLMAAVTLQRPEPGAPDRLRADLAKVLSPDKLPRKVLVVEDFPRDPSGKVFKHKLRKMVAESNEIA</sequence>
<dbReference type="AlphaFoldDB" id="A0A0B5DN65"/>
<dbReference type="GO" id="GO:0031956">
    <property type="term" value="F:medium-chain fatty acid-CoA ligase activity"/>
    <property type="evidence" value="ECO:0007669"/>
    <property type="project" value="TreeGrafter"/>
</dbReference>
<dbReference type="KEGG" id="cid:P73_0338"/>
<dbReference type="STRING" id="1208324.P73_0338"/>
<dbReference type="SUPFAM" id="SSF56801">
    <property type="entry name" value="Acetyl-CoA synthetase-like"/>
    <property type="match status" value="1"/>
</dbReference>
<keyword evidence="2 5" id="KW-0436">Ligase</keyword>
<dbReference type="InterPro" id="IPR042099">
    <property type="entry name" value="ANL_N_sf"/>
</dbReference>
<evidence type="ECO:0000256" key="2">
    <source>
        <dbReference type="ARBA" id="ARBA00022598"/>
    </source>
</evidence>
<dbReference type="EMBL" id="CP004393">
    <property type="protein sequence ID" value="AJE45053.1"/>
    <property type="molecule type" value="Genomic_DNA"/>
</dbReference>
<comment type="similarity">
    <text evidence="1">Belongs to the ATP-dependent AMP-binding enzyme family.</text>
</comment>
<evidence type="ECO:0000259" key="3">
    <source>
        <dbReference type="Pfam" id="PF00501"/>
    </source>
</evidence>
<dbReference type="Pfam" id="PF13193">
    <property type="entry name" value="AMP-binding_C"/>
    <property type="match status" value="1"/>
</dbReference>
<feature type="domain" description="AMP-dependent synthetase/ligase" evidence="3">
    <location>
        <begin position="14"/>
        <end position="354"/>
    </location>
</feature>
<evidence type="ECO:0000313" key="6">
    <source>
        <dbReference type="Proteomes" id="UP000031521"/>
    </source>
</evidence>
<dbReference type="InterPro" id="IPR025110">
    <property type="entry name" value="AMP-bd_C"/>
</dbReference>
<protein>
    <submittedName>
        <fullName evidence="5">Long-chain-fatty-acid--CoA ligase</fullName>
    </submittedName>
</protein>
<gene>
    <name evidence="5" type="ORF">P73_0338</name>
</gene>
<dbReference type="InterPro" id="IPR020845">
    <property type="entry name" value="AMP-binding_CS"/>
</dbReference>
<dbReference type="PANTHER" id="PTHR43201">
    <property type="entry name" value="ACYL-COA SYNTHETASE"/>
    <property type="match status" value="1"/>
</dbReference>
<dbReference type="Pfam" id="PF00501">
    <property type="entry name" value="AMP-binding"/>
    <property type="match status" value="1"/>
</dbReference>
<dbReference type="InterPro" id="IPR000873">
    <property type="entry name" value="AMP-dep_synth/lig_dom"/>
</dbReference>
<feature type="domain" description="AMP-binding enzyme C-terminal" evidence="4">
    <location>
        <begin position="417"/>
        <end position="492"/>
    </location>
</feature>
<keyword evidence="6" id="KW-1185">Reference proteome</keyword>
<dbReference type="Gene3D" id="3.40.50.12780">
    <property type="entry name" value="N-terminal domain of ligase-like"/>
    <property type="match status" value="1"/>
</dbReference>
<dbReference type="PROSITE" id="PS00455">
    <property type="entry name" value="AMP_BINDING"/>
    <property type="match status" value="1"/>
</dbReference>
<dbReference type="InterPro" id="IPR045851">
    <property type="entry name" value="AMP-bd_C_sf"/>
</dbReference>
<accession>A0A0B5DN65</accession>
<organism evidence="5 6">
    <name type="scientific">Celeribacter indicus</name>
    <dbReference type="NCBI Taxonomy" id="1208324"/>
    <lineage>
        <taxon>Bacteria</taxon>
        <taxon>Pseudomonadati</taxon>
        <taxon>Pseudomonadota</taxon>
        <taxon>Alphaproteobacteria</taxon>
        <taxon>Rhodobacterales</taxon>
        <taxon>Roseobacteraceae</taxon>
        <taxon>Celeribacter</taxon>
    </lineage>
</organism>
<dbReference type="Gene3D" id="3.30.300.30">
    <property type="match status" value="1"/>
</dbReference>
<reference evidence="5 6" key="1">
    <citation type="journal article" date="2014" name="Int. J. Syst. Evol. Microbiol.">
        <title>Celeribacter indicus sp. nov., a polycyclic aromatic hydrocarbon-degrading bacterium from deep-sea sediment and reclassification of Huaishuia halophila as Celeribacter halophilus comb. nov.</title>
        <authorList>
            <person name="Lai Q."/>
            <person name="Cao J."/>
            <person name="Yuan J."/>
            <person name="Li F."/>
            <person name="Shao Z."/>
        </authorList>
    </citation>
    <scope>NUCLEOTIDE SEQUENCE [LARGE SCALE GENOMIC DNA]</scope>
    <source>
        <strain evidence="5">P73</strain>
    </source>
</reference>
<dbReference type="PANTHER" id="PTHR43201:SF5">
    <property type="entry name" value="MEDIUM-CHAIN ACYL-COA LIGASE ACSF2, MITOCHONDRIAL"/>
    <property type="match status" value="1"/>
</dbReference>
<proteinExistence type="inferred from homology"/>
<name>A0A0B5DN65_9RHOB</name>
<dbReference type="HOGENOM" id="CLU_000022_59_0_5"/>
<dbReference type="Proteomes" id="UP000031521">
    <property type="component" value="Chromosome"/>
</dbReference>
<evidence type="ECO:0000313" key="5">
    <source>
        <dbReference type="EMBL" id="AJE45053.1"/>
    </source>
</evidence>
<evidence type="ECO:0000256" key="1">
    <source>
        <dbReference type="ARBA" id="ARBA00006432"/>
    </source>
</evidence>